<dbReference type="EMBL" id="JAHLQT010025476">
    <property type="protein sequence ID" value="KAG7164294.1"/>
    <property type="molecule type" value="Genomic_DNA"/>
</dbReference>
<dbReference type="Proteomes" id="UP000747542">
    <property type="component" value="Unassembled WGS sequence"/>
</dbReference>
<evidence type="ECO:0000313" key="2">
    <source>
        <dbReference type="Proteomes" id="UP000747542"/>
    </source>
</evidence>
<name>A0A8J5JZ40_HOMAM</name>
<comment type="caution">
    <text evidence="1">The sequence shown here is derived from an EMBL/GenBank/DDBJ whole genome shotgun (WGS) entry which is preliminary data.</text>
</comment>
<reference evidence="1" key="1">
    <citation type="journal article" date="2021" name="Sci. Adv.">
        <title>The American lobster genome reveals insights on longevity, neural, and immune adaptations.</title>
        <authorList>
            <person name="Polinski J.M."/>
            <person name="Zimin A.V."/>
            <person name="Clark K.F."/>
            <person name="Kohn A.B."/>
            <person name="Sadowski N."/>
            <person name="Timp W."/>
            <person name="Ptitsyn A."/>
            <person name="Khanna P."/>
            <person name="Romanova D.Y."/>
            <person name="Williams P."/>
            <person name="Greenwood S.J."/>
            <person name="Moroz L.L."/>
            <person name="Walt D.R."/>
            <person name="Bodnar A.G."/>
        </authorList>
    </citation>
    <scope>NUCLEOTIDE SEQUENCE</scope>
    <source>
        <strain evidence="1">GMGI-L3</strain>
    </source>
</reference>
<protein>
    <submittedName>
        <fullName evidence="1">Uncharacterized protein</fullName>
    </submittedName>
</protein>
<keyword evidence="2" id="KW-1185">Reference proteome</keyword>
<gene>
    <name evidence="1" type="ORF">Hamer_G003448</name>
</gene>
<evidence type="ECO:0000313" key="1">
    <source>
        <dbReference type="EMBL" id="KAG7164294.1"/>
    </source>
</evidence>
<sequence>MERKCHNRLRKEDDFSDMANMSPAIHPVAEPPTIAIPTVMKCKIPKETEFNHAYEVVVALELKYKNIKLSLIPI</sequence>
<dbReference type="AlphaFoldDB" id="A0A8J5JZ40"/>
<accession>A0A8J5JZ40</accession>
<organism evidence="1 2">
    <name type="scientific">Homarus americanus</name>
    <name type="common">American lobster</name>
    <dbReference type="NCBI Taxonomy" id="6706"/>
    <lineage>
        <taxon>Eukaryota</taxon>
        <taxon>Metazoa</taxon>
        <taxon>Ecdysozoa</taxon>
        <taxon>Arthropoda</taxon>
        <taxon>Crustacea</taxon>
        <taxon>Multicrustacea</taxon>
        <taxon>Malacostraca</taxon>
        <taxon>Eumalacostraca</taxon>
        <taxon>Eucarida</taxon>
        <taxon>Decapoda</taxon>
        <taxon>Pleocyemata</taxon>
        <taxon>Astacidea</taxon>
        <taxon>Nephropoidea</taxon>
        <taxon>Nephropidae</taxon>
        <taxon>Homarus</taxon>
    </lineage>
</organism>
<proteinExistence type="predicted"/>